<proteinExistence type="predicted"/>
<evidence type="ECO:0000313" key="2">
    <source>
        <dbReference type="Proteomes" id="UP000031866"/>
    </source>
</evidence>
<reference evidence="2" key="1">
    <citation type="submission" date="2014-12" db="EMBL/GenBank/DDBJ databases">
        <title>Genome sequence of Clostridium beijerinckii strain 59B.</title>
        <authorList>
            <person name="Little G.T."/>
            <person name="Minton N.P."/>
        </authorList>
    </citation>
    <scope>NUCLEOTIDE SEQUENCE [LARGE SCALE GENOMIC DNA]</scope>
    <source>
        <strain evidence="2">59B</strain>
    </source>
</reference>
<dbReference type="EMBL" id="CP010086">
    <property type="protein sequence ID" value="AJG98870.1"/>
    <property type="molecule type" value="Genomic_DNA"/>
</dbReference>
<accession>A0A0B5QD39</accession>
<organism evidence="1 2">
    <name type="scientific">Clostridium beijerinckii</name>
    <name type="common">Clostridium MP</name>
    <dbReference type="NCBI Taxonomy" id="1520"/>
    <lineage>
        <taxon>Bacteria</taxon>
        <taxon>Bacillati</taxon>
        <taxon>Bacillota</taxon>
        <taxon>Clostridia</taxon>
        <taxon>Eubacteriales</taxon>
        <taxon>Clostridiaceae</taxon>
        <taxon>Clostridium</taxon>
    </lineage>
</organism>
<dbReference type="RefSeq" id="WP_052482797.1">
    <property type="nucleotide sequence ID" value="NZ_CP010086.2"/>
</dbReference>
<evidence type="ECO:0000313" key="1">
    <source>
        <dbReference type="EMBL" id="AJG98870.1"/>
    </source>
</evidence>
<dbReference type="KEGG" id="cbei:LF65_02284"/>
<dbReference type="STRING" id="1520.LF65_02284"/>
<gene>
    <name evidence="1" type="ORF">LF65_02284</name>
</gene>
<evidence type="ECO:0008006" key="3">
    <source>
        <dbReference type="Google" id="ProtNLM"/>
    </source>
</evidence>
<dbReference type="AlphaFoldDB" id="A0A0B5QD39"/>
<dbReference type="OrthoDB" id="1708054at2"/>
<dbReference type="Proteomes" id="UP000031866">
    <property type="component" value="Chromosome"/>
</dbReference>
<name>A0A0B5QD39_CLOBE</name>
<dbReference type="Pfam" id="PF19591">
    <property type="entry name" value="DUF6096"/>
    <property type="match status" value="1"/>
</dbReference>
<protein>
    <recommendedName>
        <fullName evidence="3">Phage protein</fullName>
    </recommendedName>
</protein>
<dbReference type="InterPro" id="IPR046078">
    <property type="entry name" value="DUF6096"/>
</dbReference>
<sequence length="124" mass="14372">MGLYKTLKVKDKELKLKLRAKDCVDLENKLGRSPLDVLMESNEGRLPKVGFVILVLQCSLQAYEHGYSLDKVYELYDEIVEDGKDLIDMLDIITDIFQVSGFFNKEKKREEEKQEEEQTVEPAI</sequence>